<feature type="compositionally biased region" description="Basic residues" evidence="1">
    <location>
        <begin position="1"/>
        <end position="12"/>
    </location>
</feature>
<feature type="transmembrane region" description="Helical" evidence="2">
    <location>
        <begin position="42"/>
        <end position="60"/>
    </location>
</feature>
<sequence length="207" mass="23469">MAKRRNRRHAQKQQKQVVAEELKKPAGKPVERRRILRIVGKFVGWVLALLGAITTFNVFYPSVSVGLEGPANPDLPVSVSVNIKNTTQIRMPVTNVKVFLGLCQIKFMYRGFESSVNSTDCETHLAYFADREKDVKILHYDETDNFRFDDIIKNIVPPESSLTSAIISVKVLYNVPIIPYDFPTEFGFKGRLEANGKLSWAPIPMEK</sequence>
<protein>
    <submittedName>
        <fullName evidence="3">Uncharacterized protein</fullName>
    </submittedName>
</protein>
<dbReference type="Proteomes" id="UP000294360">
    <property type="component" value="Chromosome"/>
</dbReference>
<evidence type="ECO:0000313" key="4">
    <source>
        <dbReference type="Proteomes" id="UP000294360"/>
    </source>
</evidence>
<evidence type="ECO:0000313" key="3">
    <source>
        <dbReference type="EMBL" id="VFU07796.1"/>
    </source>
</evidence>
<name>A0A4U8YWS6_METTU</name>
<keyword evidence="2" id="KW-0472">Membrane</keyword>
<evidence type="ECO:0000256" key="2">
    <source>
        <dbReference type="SAM" id="Phobius"/>
    </source>
</evidence>
<feature type="region of interest" description="Disordered" evidence="1">
    <location>
        <begin position="1"/>
        <end position="25"/>
    </location>
</feature>
<evidence type="ECO:0000256" key="1">
    <source>
        <dbReference type="SAM" id="MobiDB-lite"/>
    </source>
</evidence>
<keyword evidence="2" id="KW-0812">Transmembrane</keyword>
<dbReference type="KEGG" id="mtun:MTUNDRAET4_0903"/>
<dbReference type="AlphaFoldDB" id="A0A4U8YWS6"/>
<reference evidence="3 4" key="1">
    <citation type="submission" date="2019-03" db="EMBL/GenBank/DDBJ databases">
        <authorList>
            <person name="Kox A.R. M."/>
        </authorList>
    </citation>
    <scope>NUCLEOTIDE SEQUENCE [LARGE SCALE GENOMIC DNA]</scope>
    <source>
        <strain evidence="3">MTUNDRAET4 annotated genome</strain>
    </source>
</reference>
<keyword evidence="2" id="KW-1133">Transmembrane helix</keyword>
<dbReference type="EMBL" id="LR536450">
    <property type="protein sequence ID" value="VFU07796.1"/>
    <property type="molecule type" value="Genomic_DNA"/>
</dbReference>
<accession>A0A4U8YWS6</accession>
<gene>
    <name evidence="3" type="ORF">MTUNDRAET4_0903</name>
</gene>
<organism evidence="3 4">
    <name type="scientific">Methylocella tundrae</name>
    <dbReference type="NCBI Taxonomy" id="227605"/>
    <lineage>
        <taxon>Bacteria</taxon>
        <taxon>Pseudomonadati</taxon>
        <taxon>Pseudomonadota</taxon>
        <taxon>Alphaproteobacteria</taxon>
        <taxon>Hyphomicrobiales</taxon>
        <taxon>Beijerinckiaceae</taxon>
        <taxon>Methylocella</taxon>
    </lineage>
</organism>
<proteinExistence type="predicted"/>